<dbReference type="EMBL" id="UFSW01000002">
    <property type="protein sequence ID" value="SUV40785.1"/>
    <property type="molecule type" value="Genomic_DNA"/>
</dbReference>
<gene>
    <name evidence="1" type="ORF">NCTC10926_02843</name>
</gene>
<name>A0A380Z269_AVIPA</name>
<reference evidence="1 2" key="1">
    <citation type="submission" date="2018-06" db="EMBL/GenBank/DDBJ databases">
        <authorList>
            <consortium name="Pathogen Informatics"/>
            <person name="Doyle S."/>
        </authorList>
    </citation>
    <scope>NUCLEOTIDE SEQUENCE [LARGE SCALE GENOMIC DNA]</scope>
    <source>
        <strain evidence="1 2">NCTC10926</strain>
    </source>
</reference>
<sequence length="83" mass="9826">MQNEMKRYAISYFFKGKKWCSDVYATHLKKHKKKSKQCPKQLLMVSFTVQYMFQSSKSRIARLLLKLLHKLANSIFHLGDDAL</sequence>
<dbReference type="AlphaFoldDB" id="A0A380Z269"/>
<dbReference type="Proteomes" id="UP000254620">
    <property type="component" value="Unassembled WGS sequence"/>
</dbReference>
<proteinExistence type="predicted"/>
<protein>
    <submittedName>
        <fullName evidence="1">Uncharacterized protein</fullName>
    </submittedName>
</protein>
<evidence type="ECO:0000313" key="1">
    <source>
        <dbReference type="EMBL" id="SUV40785.1"/>
    </source>
</evidence>
<evidence type="ECO:0000313" key="2">
    <source>
        <dbReference type="Proteomes" id="UP000254620"/>
    </source>
</evidence>
<accession>A0A380Z269</accession>
<organism evidence="1 2">
    <name type="scientific">Avibacterium paragallinarum</name>
    <name type="common">Haemophilus gallinarum</name>
    <dbReference type="NCBI Taxonomy" id="728"/>
    <lineage>
        <taxon>Bacteria</taxon>
        <taxon>Pseudomonadati</taxon>
        <taxon>Pseudomonadota</taxon>
        <taxon>Gammaproteobacteria</taxon>
        <taxon>Pasteurellales</taxon>
        <taxon>Pasteurellaceae</taxon>
        <taxon>Avibacterium</taxon>
    </lineage>
</organism>